<accession>A0A2U2X150</accession>
<name>A0A2U2X150_9FLAO</name>
<proteinExistence type="predicted"/>
<dbReference type="InterPro" id="IPR023393">
    <property type="entry name" value="START-like_dom_sf"/>
</dbReference>
<reference evidence="2" key="3">
    <citation type="submission" date="2018-05" db="EMBL/GenBank/DDBJ databases">
        <authorList>
            <person name="Lu D."/>
        </authorList>
    </citation>
    <scope>NUCLEOTIDE SEQUENCE [LARGE SCALE GENOMIC DNA]</scope>
    <source>
        <strain evidence="2">ZY111</strain>
    </source>
</reference>
<reference evidence="1 2" key="2">
    <citation type="submission" date="2018-05" db="EMBL/GenBank/DDBJ databases">
        <title>Algibacter marinivivus sp. nov., isolated from sample around a algae.</title>
        <authorList>
            <person name="Zhong X."/>
        </authorList>
    </citation>
    <scope>NUCLEOTIDE SEQUENCE [LARGE SCALE GENOMIC DNA]</scope>
    <source>
        <strain evidence="1 2">ZY111</strain>
    </source>
</reference>
<dbReference type="Gene3D" id="3.30.530.20">
    <property type="match status" value="1"/>
</dbReference>
<dbReference type="OrthoDB" id="9801773at2"/>
<dbReference type="CDD" id="cd07820">
    <property type="entry name" value="SRPBCC_3"/>
    <property type="match status" value="1"/>
</dbReference>
<dbReference type="EMBL" id="QFRI01000005">
    <property type="protein sequence ID" value="PWH81511.1"/>
    <property type="molecule type" value="Genomic_DNA"/>
</dbReference>
<dbReference type="GO" id="GO:0051301">
    <property type="term" value="P:cell division"/>
    <property type="evidence" value="ECO:0007669"/>
    <property type="project" value="UniProtKB-KW"/>
</dbReference>
<reference evidence="2" key="1">
    <citation type="submission" date="2018-05" db="EMBL/GenBank/DDBJ databases">
        <title>Algibacter marinivivus sp. nov., isolated from sample around a algae.</title>
        <authorList>
            <person name="Lu D."/>
        </authorList>
    </citation>
    <scope>NUCLEOTIDE SEQUENCE [LARGE SCALE GENOMIC DNA]</scope>
    <source>
        <strain evidence="2">ZY111</strain>
    </source>
</reference>
<dbReference type="RefSeq" id="WP_109353829.1">
    <property type="nucleotide sequence ID" value="NZ_QFRI01000005.1"/>
</dbReference>
<protein>
    <submittedName>
        <fullName evidence="1">Cell division protein</fullName>
    </submittedName>
</protein>
<keyword evidence="1" id="KW-0132">Cell division</keyword>
<dbReference type="AlphaFoldDB" id="A0A2U2X150"/>
<dbReference type="Proteomes" id="UP000245375">
    <property type="component" value="Unassembled WGS sequence"/>
</dbReference>
<keyword evidence="2" id="KW-1185">Reference proteome</keyword>
<comment type="caution">
    <text evidence="1">The sequence shown here is derived from an EMBL/GenBank/DDBJ whole genome shotgun (WGS) entry which is preliminary data.</text>
</comment>
<gene>
    <name evidence="1" type="ORF">DIS18_14615</name>
</gene>
<sequence>MPLIQVQTHINADLQVCFDLARNIDFHKESLKHTDELPVAGKISGLIGKDEWVSWEARHLGFVQHLTSKITEFDSPNYFVDEMVFGAFKSFRHEHIFKKTKEGTLMIDKFYFESPLGVLGKFANVIFLKRYMRKLLETRSKALKTKAELI</sequence>
<organism evidence="1 2">
    <name type="scientific">Algibacter marinivivus</name>
    <dbReference type="NCBI Taxonomy" id="2100723"/>
    <lineage>
        <taxon>Bacteria</taxon>
        <taxon>Pseudomonadati</taxon>
        <taxon>Bacteroidota</taxon>
        <taxon>Flavobacteriia</taxon>
        <taxon>Flavobacteriales</taxon>
        <taxon>Flavobacteriaceae</taxon>
        <taxon>Algibacter</taxon>
    </lineage>
</organism>
<evidence type="ECO:0000313" key="2">
    <source>
        <dbReference type="Proteomes" id="UP000245375"/>
    </source>
</evidence>
<dbReference type="SUPFAM" id="SSF55961">
    <property type="entry name" value="Bet v1-like"/>
    <property type="match status" value="1"/>
</dbReference>
<keyword evidence="1" id="KW-0131">Cell cycle</keyword>
<evidence type="ECO:0000313" key="1">
    <source>
        <dbReference type="EMBL" id="PWH81511.1"/>
    </source>
</evidence>